<dbReference type="GO" id="GO:0000472">
    <property type="term" value="P:endonucleolytic cleavage to generate mature 5'-end of SSU-rRNA from (SSU-rRNA, 5.8S rRNA, LSU-rRNA)"/>
    <property type="evidence" value="ECO:0007669"/>
    <property type="project" value="TreeGrafter"/>
</dbReference>
<dbReference type="CDD" id="cd12263">
    <property type="entry name" value="RRM_ABT1_like"/>
    <property type="match status" value="1"/>
</dbReference>
<dbReference type="InterPro" id="IPR039119">
    <property type="entry name" value="ABT1/Esf2"/>
</dbReference>
<evidence type="ECO:0000256" key="1">
    <source>
        <dbReference type="ARBA" id="ARBA00022884"/>
    </source>
</evidence>
<evidence type="ECO:0000256" key="3">
    <source>
        <dbReference type="SAM" id="MobiDB-lite"/>
    </source>
</evidence>
<dbReference type="PANTHER" id="PTHR12311">
    <property type="entry name" value="ACTIVATOR OF BASAL TRANSCRIPTION 1"/>
    <property type="match status" value="1"/>
</dbReference>
<feature type="region of interest" description="Disordered" evidence="3">
    <location>
        <begin position="206"/>
        <end position="240"/>
    </location>
</feature>
<name>A0A9W7ANN6_9STRA</name>
<proteinExistence type="predicted"/>
<protein>
    <recommendedName>
        <fullName evidence="6">Activator of basal transcription 1</fullName>
    </recommendedName>
</protein>
<feature type="region of interest" description="Disordered" evidence="3">
    <location>
        <begin position="1"/>
        <end position="48"/>
    </location>
</feature>
<dbReference type="GO" id="GO:0003723">
    <property type="term" value="F:RNA binding"/>
    <property type="evidence" value="ECO:0007669"/>
    <property type="project" value="UniProtKB-KW"/>
</dbReference>
<feature type="compositionally biased region" description="Basic residues" evidence="3">
    <location>
        <begin position="35"/>
        <end position="47"/>
    </location>
</feature>
<dbReference type="EMBL" id="BLQM01000183">
    <property type="protein sequence ID" value="GMH73230.1"/>
    <property type="molecule type" value="Genomic_DNA"/>
</dbReference>
<dbReference type="GO" id="GO:0000447">
    <property type="term" value="P:endonucleolytic cleavage in ITS1 to separate SSU-rRNA from 5.8S rRNA and LSU-rRNA from tricistronic rRNA transcript (SSU-rRNA, 5.8S rRNA, LSU-rRNA)"/>
    <property type="evidence" value="ECO:0007669"/>
    <property type="project" value="TreeGrafter"/>
</dbReference>
<dbReference type="GO" id="GO:0000480">
    <property type="term" value="P:endonucleolytic cleavage in 5'-ETS of tricistronic rRNA transcript (SSU-rRNA, 5.8S rRNA, LSU-rRNA)"/>
    <property type="evidence" value="ECO:0007669"/>
    <property type="project" value="TreeGrafter"/>
</dbReference>
<feature type="compositionally biased region" description="Low complexity" evidence="3">
    <location>
        <begin position="1"/>
        <end position="18"/>
    </location>
</feature>
<evidence type="ECO:0008006" key="6">
    <source>
        <dbReference type="Google" id="ProtNLM"/>
    </source>
</evidence>
<sequence>MSSSSESESDLPPTSTTSNVFPPPSNSDSEASSSLKKKSKKSTKISKSRSAAAAKYASDLNNRAVVYIASLPPKITVSKLKTLISPLCEITRLYLAVEDKSVRKRRKKAGGSNSKRFTEGWIEVPNKRLAKQLAGTLHMTNMEKKGPHSDDLWCLKYLRGFKWSHLTEKVAYERRVREQRLRVEMSKAKREVKEYERKIEEGEKFEQMVKKRKRSGKEVKEGGGEGFKRNFKQKKAFEEK</sequence>
<dbReference type="Proteomes" id="UP001162640">
    <property type="component" value="Unassembled WGS sequence"/>
</dbReference>
<keyword evidence="2" id="KW-0175">Coiled coil</keyword>
<reference evidence="5" key="1">
    <citation type="journal article" date="2023" name="Commun. Biol.">
        <title>Genome analysis of Parmales, the sister group of diatoms, reveals the evolutionary specialization of diatoms from phago-mixotrophs to photoautotrophs.</title>
        <authorList>
            <person name="Ban H."/>
            <person name="Sato S."/>
            <person name="Yoshikawa S."/>
            <person name="Yamada K."/>
            <person name="Nakamura Y."/>
            <person name="Ichinomiya M."/>
            <person name="Sato N."/>
            <person name="Blanc-Mathieu R."/>
            <person name="Endo H."/>
            <person name="Kuwata A."/>
            <person name="Ogata H."/>
        </authorList>
    </citation>
    <scope>NUCLEOTIDE SEQUENCE [LARGE SCALE GENOMIC DNA]</scope>
</reference>
<evidence type="ECO:0000313" key="5">
    <source>
        <dbReference type="Proteomes" id="UP001162640"/>
    </source>
</evidence>
<gene>
    <name evidence="4" type="ORF">TL16_g06127</name>
</gene>
<dbReference type="AlphaFoldDB" id="A0A9W7ANN6"/>
<dbReference type="GO" id="GO:0034462">
    <property type="term" value="P:small-subunit processome assembly"/>
    <property type="evidence" value="ECO:0007669"/>
    <property type="project" value="TreeGrafter"/>
</dbReference>
<keyword evidence="1" id="KW-0694">RNA-binding</keyword>
<evidence type="ECO:0000256" key="2">
    <source>
        <dbReference type="SAM" id="Coils"/>
    </source>
</evidence>
<dbReference type="GO" id="GO:0005730">
    <property type="term" value="C:nucleolus"/>
    <property type="evidence" value="ECO:0007669"/>
    <property type="project" value="TreeGrafter"/>
</dbReference>
<dbReference type="InterPro" id="IPR034353">
    <property type="entry name" value="ABT1/ESF2_RRM"/>
</dbReference>
<dbReference type="PANTHER" id="PTHR12311:SF7">
    <property type="entry name" value="ACTIVATOR OF BASAL TRANSCRIPTION 1"/>
    <property type="match status" value="1"/>
</dbReference>
<feature type="compositionally biased region" description="Basic and acidic residues" evidence="3">
    <location>
        <begin position="216"/>
        <end position="228"/>
    </location>
</feature>
<organism evidence="4 5">
    <name type="scientific">Triparma laevis f. inornata</name>
    <dbReference type="NCBI Taxonomy" id="1714386"/>
    <lineage>
        <taxon>Eukaryota</taxon>
        <taxon>Sar</taxon>
        <taxon>Stramenopiles</taxon>
        <taxon>Ochrophyta</taxon>
        <taxon>Bolidophyceae</taxon>
        <taxon>Parmales</taxon>
        <taxon>Triparmaceae</taxon>
        <taxon>Triparma</taxon>
    </lineage>
</organism>
<comment type="caution">
    <text evidence="4">The sequence shown here is derived from an EMBL/GenBank/DDBJ whole genome shotgun (WGS) entry which is preliminary data.</text>
</comment>
<feature type="coiled-coil region" evidence="2">
    <location>
        <begin position="178"/>
        <end position="205"/>
    </location>
</feature>
<evidence type="ECO:0000313" key="4">
    <source>
        <dbReference type="EMBL" id="GMH73230.1"/>
    </source>
</evidence>
<accession>A0A9W7ANN6</accession>